<dbReference type="EMBL" id="AMXE01000053">
    <property type="protein sequence ID" value="ENO86516.1"/>
    <property type="molecule type" value="Genomic_DNA"/>
</dbReference>
<proteinExistence type="predicted"/>
<accession>N6XXH9</accession>
<name>N6XXH9_THAL4</name>
<gene>
    <name evidence="1" type="ORF">C666_12995</name>
</gene>
<protein>
    <submittedName>
        <fullName evidence="1">Uncharacterized protein</fullName>
    </submittedName>
</protein>
<dbReference type="RefSeq" id="WP_004340165.1">
    <property type="nucleotide sequence ID" value="NZ_AMXE01000053.1"/>
</dbReference>
<evidence type="ECO:0000313" key="1">
    <source>
        <dbReference type="EMBL" id="ENO86516.1"/>
    </source>
</evidence>
<comment type="caution">
    <text evidence="1">The sequence shown here is derived from an EMBL/GenBank/DDBJ whole genome shotgun (WGS) entry which is preliminary data.</text>
</comment>
<dbReference type="STRING" id="1123367.GCA_000621305_02501"/>
<dbReference type="Proteomes" id="UP000013232">
    <property type="component" value="Unassembled WGS sequence"/>
</dbReference>
<evidence type="ECO:0000313" key="2">
    <source>
        <dbReference type="Proteomes" id="UP000013232"/>
    </source>
</evidence>
<keyword evidence="2" id="KW-1185">Reference proteome</keyword>
<organism evidence="1 2">
    <name type="scientific">Thauera linaloolentis (strain DSM 12138 / JCM 21573 / CCUG 41526 / CIP 105981 / IAM 15112 / NBRC 102519 / 47Lol)</name>
    <dbReference type="NCBI Taxonomy" id="1123367"/>
    <lineage>
        <taxon>Bacteria</taxon>
        <taxon>Pseudomonadati</taxon>
        <taxon>Pseudomonadota</taxon>
        <taxon>Betaproteobacteria</taxon>
        <taxon>Rhodocyclales</taxon>
        <taxon>Zoogloeaceae</taxon>
        <taxon>Thauera</taxon>
    </lineage>
</organism>
<reference evidence="1 2" key="1">
    <citation type="submission" date="2012-09" db="EMBL/GenBank/DDBJ databases">
        <title>Draft Genome Sequences of 6 Strains from Genus Thauera.</title>
        <authorList>
            <person name="Liu B."/>
            <person name="Shapleigh J.P."/>
            <person name="Frostegard A.H."/>
        </authorList>
    </citation>
    <scope>NUCLEOTIDE SEQUENCE [LARGE SCALE GENOMIC DNA]</scope>
    <source>
        <strain evidence="2">47Lol / DSM 12138</strain>
    </source>
</reference>
<dbReference type="AlphaFoldDB" id="N6XXH9"/>
<sequence>MSIPRRAPSDCLTATMEEEQRIAWPDMVRLGTLPPGRSLESEAAVLPYTFTSDYRLEGNEVVIRRKLVSSNPALQALLREIALEYDTVLSYAPR</sequence>